<gene>
    <name evidence="1" type="ORF">UU72_C0003G0026</name>
</gene>
<reference evidence="1 2" key="1">
    <citation type="journal article" date="2015" name="Nature">
        <title>rRNA introns, odd ribosomes, and small enigmatic genomes across a large radiation of phyla.</title>
        <authorList>
            <person name="Brown C.T."/>
            <person name="Hug L.A."/>
            <person name="Thomas B.C."/>
            <person name="Sharon I."/>
            <person name="Castelle C.J."/>
            <person name="Singh A."/>
            <person name="Wilkins M.J."/>
            <person name="Williams K.H."/>
            <person name="Banfield J.F."/>
        </authorList>
    </citation>
    <scope>NUCLEOTIDE SEQUENCE [LARGE SCALE GENOMIC DNA]</scope>
</reference>
<protein>
    <submittedName>
        <fullName evidence="1">Uncharacterized protein</fullName>
    </submittedName>
</protein>
<organism evidence="1 2">
    <name type="scientific">candidate division WWE3 bacterium GW2011_GWB1_41_6</name>
    <dbReference type="NCBI Taxonomy" id="1619112"/>
    <lineage>
        <taxon>Bacteria</taxon>
        <taxon>Katanobacteria</taxon>
    </lineage>
</organism>
<dbReference type="EMBL" id="LCBS01000003">
    <property type="protein sequence ID" value="KKS17365.1"/>
    <property type="molecule type" value="Genomic_DNA"/>
</dbReference>
<sequence length="80" mass="9042">MTQQHWYDTEEGRKFADSAFKAAGLEEPIGVPLETGTYSNEEIARKFDDPRKFLVFLMHLENMGGSEASKRSIASITIDM</sequence>
<proteinExistence type="predicted"/>
<accession>A0A0G0WX96</accession>
<evidence type="ECO:0000313" key="1">
    <source>
        <dbReference type="EMBL" id="KKS17365.1"/>
    </source>
</evidence>
<evidence type="ECO:0000313" key="2">
    <source>
        <dbReference type="Proteomes" id="UP000034163"/>
    </source>
</evidence>
<comment type="caution">
    <text evidence="1">The sequence shown here is derived from an EMBL/GenBank/DDBJ whole genome shotgun (WGS) entry which is preliminary data.</text>
</comment>
<name>A0A0G0WX96_UNCKA</name>
<dbReference type="AlphaFoldDB" id="A0A0G0WX96"/>
<dbReference type="Proteomes" id="UP000034163">
    <property type="component" value="Unassembled WGS sequence"/>
</dbReference>